<protein>
    <submittedName>
        <fullName evidence="1">Uncharacterized protein</fullName>
    </submittedName>
</protein>
<accession>A0ABT6U6U6</accession>
<gene>
    <name evidence="1" type="ORF">ODY93_01250</name>
</gene>
<dbReference type="EMBL" id="JAOTLW010000001">
    <property type="protein sequence ID" value="MDI5830177.1"/>
    <property type="molecule type" value="Genomic_DNA"/>
</dbReference>
<evidence type="ECO:0000313" key="1">
    <source>
        <dbReference type="EMBL" id="MDI5830177.1"/>
    </source>
</evidence>
<reference evidence="1 2" key="1">
    <citation type="submission" date="2022-09" db="EMBL/GenBank/DDBJ databases">
        <title>The outer-membrane cytochrome OmcA is essential for infection of Shewanella oneidensis by a zebrafish-associated bacteriophage.</title>
        <authorList>
            <person name="Grenfell A.W."/>
            <person name="Intile P."/>
            <person name="Mcfarlane J."/>
            <person name="Leung D."/>
            <person name="Abdalla K."/>
            <person name="Wold M."/>
            <person name="Kees E."/>
            <person name="Gralnick J."/>
        </authorList>
    </citation>
    <scope>NUCLEOTIDE SEQUENCE [LARGE SCALE GENOMIC DNA]</scope>
    <source>
        <strain evidence="1 2">NF-5</strain>
    </source>
</reference>
<sequence>MTKPSIAVQVTPAQAIITEANRVIATLNYSTPADRDMVESVLESLKAVADVIAPAVGKTLGIRLIAIRNNIHVNSIQAA</sequence>
<comment type="caution">
    <text evidence="1">The sequence shown here is derived from an EMBL/GenBank/DDBJ whole genome shotgun (WGS) entry which is preliminary data.</text>
</comment>
<proteinExistence type="predicted"/>
<evidence type="ECO:0000313" key="2">
    <source>
        <dbReference type="Proteomes" id="UP001159075"/>
    </source>
</evidence>
<keyword evidence="2" id="KW-1185">Reference proteome</keyword>
<dbReference type="RefSeq" id="WP_282678860.1">
    <property type="nucleotide sequence ID" value="NZ_JAOTLW010000001.1"/>
</dbReference>
<organism evidence="1 2">
    <name type="scientific">Shewanella xiamenensis</name>
    <dbReference type="NCBI Taxonomy" id="332186"/>
    <lineage>
        <taxon>Bacteria</taxon>
        <taxon>Pseudomonadati</taxon>
        <taxon>Pseudomonadota</taxon>
        <taxon>Gammaproteobacteria</taxon>
        <taxon>Alteromonadales</taxon>
        <taxon>Shewanellaceae</taxon>
        <taxon>Shewanella</taxon>
    </lineage>
</organism>
<name>A0ABT6U6U6_9GAMM</name>
<dbReference type="Proteomes" id="UP001159075">
    <property type="component" value="Unassembled WGS sequence"/>
</dbReference>